<comment type="caution">
    <text evidence="2">The sequence shown here is derived from an EMBL/GenBank/DDBJ whole genome shotgun (WGS) entry which is preliminary data.</text>
</comment>
<accession>A0A8K0WL59</accession>
<evidence type="ECO:0000313" key="2">
    <source>
        <dbReference type="EMBL" id="KAH7304103.1"/>
    </source>
</evidence>
<protein>
    <recommendedName>
        <fullName evidence="1">DUF6604 domain-containing protein</fullName>
    </recommendedName>
</protein>
<sequence length="787" mass="88710">MLPSSLVSAYQQYKKDTDSVAAWLASTAKACGYPSDLLGKARKDAKKPKSCVSIPLETTPSYLIAVKDFVPLAEFIFASSKPLVSVPQSFVDTIDRVIHSDASHSYFVEVLKKVRDVLRPCMPAATQSLDPLNDMSNWFKDLNTNEHTPEFLDLPELERPRNAQGDDNIYEVEPQKSFEDALVAYAIMMNDLNRIRSYIKWIWTNHRDGHFELANAAVATNTGIELARNLMDQVLPIFEDQGGAVAMLEKFSFICARREGFSADDILSWGPDGKNEDVYEVADRTYLNASLLLDALTRTLPPNHLPIYKEGTFGTYNPQSDRKLKKGRAKFNEDLVVLAEFFPEAVTVARHVPNYLVEDEFIRGIRELDQTGKIPFYLIYATQILLDVHHIIRDRASTALDSLIKQTATMDDELNRHTIFHMNLKNENWPASNDRALRKFQKSLQLFGQDPVFLAKQRIAQKAGSPAISSGRHRLLVHSPILCGLVLYHFRAGMHDLGIAVANAWGSIAYLAHLYNALRNECLLDRKWADMEAVQTILGDFNLFTEGRPVNKKDYLQRLLLHMGYSASAFTAPSRAGPRGIKNVAPVSCMFVEKYLRGSRQVDLSPEHVDKILSRSRFQEEGSVKDGTLVLTQIDDANEIKKRQSKQRKKVAEGALLSPGELLKSLVLVLGAETLEFSFPYLLMHRQCWEFLRHIKEACDRALKQLYSAAYIEKESQLPFVVGYIFMAGSEDQGGDGALIRAAAEVVNSLIESEAGEMVLGVVRNSYGLQFEFVFEDERNILKIRFT</sequence>
<gene>
    <name evidence="2" type="ORF">B0I35DRAFT_472101</name>
</gene>
<dbReference type="AlphaFoldDB" id="A0A8K0WL59"/>
<name>A0A8K0WL59_9HYPO</name>
<dbReference type="PANTHER" id="PTHR38795">
    <property type="entry name" value="DUF6604 DOMAIN-CONTAINING PROTEIN"/>
    <property type="match status" value="1"/>
</dbReference>
<organism evidence="2 3">
    <name type="scientific">Stachybotrys elegans</name>
    <dbReference type="NCBI Taxonomy" id="80388"/>
    <lineage>
        <taxon>Eukaryota</taxon>
        <taxon>Fungi</taxon>
        <taxon>Dikarya</taxon>
        <taxon>Ascomycota</taxon>
        <taxon>Pezizomycotina</taxon>
        <taxon>Sordariomycetes</taxon>
        <taxon>Hypocreomycetidae</taxon>
        <taxon>Hypocreales</taxon>
        <taxon>Stachybotryaceae</taxon>
        <taxon>Stachybotrys</taxon>
    </lineage>
</organism>
<feature type="domain" description="DUF6604" evidence="1">
    <location>
        <begin position="11"/>
        <end position="235"/>
    </location>
</feature>
<dbReference type="PANTHER" id="PTHR38795:SF1">
    <property type="entry name" value="DUF6604 DOMAIN-CONTAINING PROTEIN"/>
    <property type="match status" value="1"/>
</dbReference>
<proteinExistence type="predicted"/>
<dbReference type="EMBL" id="JAGPNK010000026">
    <property type="protein sequence ID" value="KAH7304103.1"/>
    <property type="molecule type" value="Genomic_DNA"/>
</dbReference>
<evidence type="ECO:0000259" key="1">
    <source>
        <dbReference type="Pfam" id="PF20253"/>
    </source>
</evidence>
<dbReference type="Proteomes" id="UP000813444">
    <property type="component" value="Unassembled WGS sequence"/>
</dbReference>
<dbReference type="OrthoDB" id="5238236at2759"/>
<evidence type="ECO:0000313" key="3">
    <source>
        <dbReference type="Proteomes" id="UP000813444"/>
    </source>
</evidence>
<dbReference type="InterPro" id="IPR046539">
    <property type="entry name" value="DUF6604"/>
</dbReference>
<reference evidence="2" key="1">
    <citation type="journal article" date="2021" name="Nat. Commun.">
        <title>Genetic determinants of endophytism in the Arabidopsis root mycobiome.</title>
        <authorList>
            <person name="Mesny F."/>
            <person name="Miyauchi S."/>
            <person name="Thiergart T."/>
            <person name="Pickel B."/>
            <person name="Atanasova L."/>
            <person name="Karlsson M."/>
            <person name="Huettel B."/>
            <person name="Barry K.W."/>
            <person name="Haridas S."/>
            <person name="Chen C."/>
            <person name="Bauer D."/>
            <person name="Andreopoulos W."/>
            <person name="Pangilinan J."/>
            <person name="LaButti K."/>
            <person name="Riley R."/>
            <person name="Lipzen A."/>
            <person name="Clum A."/>
            <person name="Drula E."/>
            <person name="Henrissat B."/>
            <person name="Kohler A."/>
            <person name="Grigoriev I.V."/>
            <person name="Martin F.M."/>
            <person name="Hacquard S."/>
        </authorList>
    </citation>
    <scope>NUCLEOTIDE SEQUENCE</scope>
    <source>
        <strain evidence="2">MPI-CAGE-CH-0235</strain>
    </source>
</reference>
<keyword evidence="3" id="KW-1185">Reference proteome</keyword>
<dbReference type="Pfam" id="PF20253">
    <property type="entry name" value="DUF6604"/>
    <property type="match status" value="1"/>
</dbReference>